<evidence type="ECO:0000313" key="1">
    <source>
        <dbReference type="EMBL" id="KAK4788345.1"/>
    </source>
</evidence>
<dbReference type="Proteomes" id="UP001346149">
    <property type="component" value="Unassembled WGS sequence"/>
</dbReference>
<keyword evidence="2" id="KW-1185">Reference proteome</keyword>
<dbReference type="EMBL" id="JAXQNO010000011">
    <property type="protein sequence ID" value="KAK4788345.1"/>
    <property type="molecule type" value="Genomic_DNA"/>
</dbReference>
<comment type="caution">
    <text evidence="1">The sequence shown here is derived from an EMBL/GenBank/DDBJ whole genome shotgun (WGS) entry which is preliminary data.</text>
</comment>
<organism evidence="1 2">
    <name type="scientific">Trapa natans</name>
    <name type="common">Water chestnut</name>
    <dbReference type="NCBI Taxonomy" id="22666"/>
    <lineage>
        <taxon>Eukaryota</taxon>
        <taxon>Viridiplantae</taxon>
        <taxon>Streptophyta</taxon>
        <taxon>Embryophyta</taxon>
        <taxon>Tracheophyta</taxon>
        <taxon>Spermatophyta</taxon>
        <taxon>Magnoliopsida</taxon>
        <taxon>eudicotyledons</taxon>
        <taxon>Gunneridae</taxon>
        <taxon>Pentapetalae</taxon>
        <taxon>rosids</taxon>
        <taxon>malvids</taxon>
        <taxon>Myrtales</taxon>
        <taxon>Lythraceae</taxon>
        <taxon>Trapa</taxon>
    </lineage>
</organism>
<protein>
    <submittedName>
        <fullName evidence="1">Uncharacterized protein</fullName>
    </submittedName>
</protein>
<name>A0AAN7R4X1_TRANT</name>
<gene>
    <name evidence="1" type="ORF">SAY86_019664</name>
</gene>
<dbReference type="AlphaFoldDB" id="A0AAN7R4X1"/>
<proteinExistence type="predicted"/>
<evidence type="ECO:0000313" key="2">
    <source>
        <dbReference type="Proteomes" id="UP001346149"/>
    </source>
</evidence>
<reference evidence="1 2" key="1">
    <citation type="journal article" date="2023" name="Hortic Res">
        <title>Pangenome of water caltrop reveals structural variations and asymmetric subgenome divergence after allopolyploidization.</title>
        <authorList>
            <person name="Zhang X."/>
            <person name="Chen Y."/>
            <person name="Wang L."/>
            <person name="Yuan Y."/>
            <person name="Fang M."/>
            <person name="Shi L."/>
            <person name="Lu R."/>
            <person name="Comes H.P."/>
            <person name="Ma Y."/>
            <person name="Chen Y."/>
            <person name="Huang G."/>
            <person name="Zhou Y."/>
            <person name="Zheng Z."/>
            <person name="Qiu Y."/>
        </authorList>
    </citation>
    <scope>NUCLEOTIDE SEQUENCE [LARGE SCALE GENOMIC DNA]</scope>
    <source>
        <strain evidence="1">F231</strain>
    </source>
</reference>
<sequence length="163" mass="18761">MQGQKEIQIIKIRIVNLKFQVHLVLIYSDDSHFSCSDYLIMSRSGMVIHPIHRRWCDEVTTSLTAERVATSNQPLIGKWKGFDKMCGQVCERYQTDALRVKRHQFMVKGSVLIDMLQLPCIFDTSAKLTCGKGCFFARSGRGCSNDQNGENLYNIHRASIHYW</sequence>
<accession>A0AAN7R4X1</accession>